<reference evidence="2" key="1">
    <citation type="journal article" date="2011" name="Nature">
        <title>Genome sequence and analysis of the tuber crop potato.</title>
        <authorList>
            <consortium name="The Potato Genome Sequencing Consortium"/>
        </authorList>
    </citation>
    <scope>NUCLEOTIDE SEQUENCE [LARGE SCALE GENOMIC DNA]</scope>
    <source>
        <strain evidence="2">cv. DM1-3 516 R44</strain>
    </source>
</reference>
<dbReference type="Gramene" id="PGSC0003DMT400095121">
    <property type="protein sequence ID" value="PGSC0003DMT400095121"/>
    <property type="gene ID" value="PGSC0003DMG400044692"/>
</dbReference>
<evidence type="ECO:0000313" key="1">
    <source>
        <dbReference type="EnsemblPlants" id="PGSC0003DMT400095121"/>
    </source>
</evidence>
<sequence length="100" mass="11514">MRTMACEVGRDLHLFIPLSAHLKPSHWFSFTGSTTDRYEGHEQVDVKEENAEELKQVKTTDDLTGCGSHHRLWSSQRAVEVLVELNQCFDLEELKLEVTK</sequence>
<evidence type="ECO:0000313" key="2">
    <source>
        <dbReference type="Proteomes" id="UP000011115"/>
    </source>
</evidence>
<reference evidence="1" key="2">
    <citation type="submission" date="2015-06" db="UniProtKB">
        <authorList>
            <consortium name="EnsemblPlants"/>
        </authorList>
    </citation>
    <scope>IDENTIFICATION</scope>
    <source>
        <strain evidence="1">DM1-3 516 R44</strain>
    </source>
</reference>
<organism evidence="1 2">
    <name type="scientific">Solanum tuberosum</name>
    <name type="common">Potato</name>
    <dbReference type="NCBI Taxonomy" id="4113"/>
    <lineage>
        <taxon>Eukaryota</taxon>
        <taxon>Viridiplantae</taxon>
        <taxon>Streptophyta</taxon>
        <taxon>Embryophyta</taxon>
        <taxon>Tracheophyta</taxon>
        <taxon>Spermatophyta</taxon>
        <taxon>Magnoliopsida</taxon>
        <taxon>eudicotyledons</taxon>
        <taxon>Gunneridae</taxon>
        <taxon>Pentapetalae</taxon>
        <taxon>asterids</taxon>
        <taxon>lamiids</taxon>
        <taxon>Solanales</taxon>
        <taxon>Solanaceae</taxon>
        <taxon>Solanoideae</taxon>
        <taxon>Solaneae</taxon>
        <taxon>Solanum</taxon>
    </lineage>
</organism>
<keyword evidence="2" id="KW-1185">Reference proteome</keyword>
<name>M1DVM3_SOLTU</name>
<dbReference type="AlphaFoldDB" id="M1DVM3"/>
<dbReference type="InParanoid" id="M1DVM3"/>
<dbReference type="Proteomes" id="UP000011115">
    <property type="component" value="Unassembled WGS sequence"/>
</dbReference>
<dbReference type="EnsemblPlants" id="PGSC0003DMT400095121">
    <property type="protein sequence ID" value="PGSC0003DMT400095121"/>
    <property type="gene ID" value="PGSC0003DMG400044692"/>
</dbReference>
<accession>M1DVM3</accession>
<protein>
    <submittedName>
        <fullName evidence="1">Uncharacterized protein</fullName>
    </submittedName>
</protein>
<proteinExistence type="predicted"/>
<dbReference type="HOGENOM" id="CLU_2311114_0_0_1"/>
<dbReference type="PaxDb" id="4113-PGSC0003DMT400095121"/>